<feature type="chain" id="PRO_5037678109" evidence="2">
    <location>
        <begin position="22"/>
        <end position="141"/>
    </location>
</feature>
<organism evidence="3 4">
    <name type="scientific">Elioraea tepida</name>
    <dbReference type="NCBI Taxonomy" id="2843330"/>
    <lineage>
        <taxon>Bacteria</taxon>
        <taxon>Pseudomonadati</taxon>
        <taxon>Pseudomonadota</taxon>
        <taxon>Alphaproteobacteria</taxon>
        <taxon>Acetobacterales</taxon>
        <taxon>Elioraeaceae</taxon>
        <taxon>Elioraea</taxon>
    </lineage>
</organism>
<sequence length="141" mass="14474">MIVSFRRALLVALLCPSLAEAQPPPGRGQGYGQAIPGLPQGQPSPRPGQVTVAFTAAEQARISAWLAANAGSLRPLPPGIARNVARGKPLPPGIAKRAAPASLLAQLVARPGYEVLVVGTTVVLAQAGSLLVHDIVQSTLR</sequence>
<evidence type="ECO:0000313" key="3">
    <source>
        <dbReference type="EMBL" id="QXM25530.1"/>
    </source>
</evidence>
<protein>
    <submittedName>
        <fullName evidence="3">Uncharacterized protein</fullName>
    </submittedName>
</protein>
<dbReference type="NCBIfam" id="NF040487">
    <property type="entry name" value="T3SS_CigR_fam"/>
    <property type="match status" value="1"/>
</dbReference>
<dbReference type="KEGG" id="elio:KO353_04725"/>
<evidence type="ECO:0000313" key="4">
    <source>
        <dbReference type="Proteomes" id="UP000694001"/>
    </source>
</evidence>
<feature type="region of interest" description="Disordered" evidence="1">
    <location>
        <begin position="24"/>
        <end position="49"/>
    </location>
</feature>
<keyword evidence="4" id="KW-1185">Reference proteome</keyword>
<dbReference type="RefSeq" id="WP_218286586.1">
    <property type="nucleotide sequence ID" value="NZ_CP076448.1"/>
</dbReference>
<accession>A0A975U3C9</accession>
<dbReference type="Proteomes" id="UP000694001">
    <property type="component" value="Chromosome"/>
</dbReference>
<gene>
    <name evidence="3" type="ORF">KO353_04725</name>
</gene>
<proteinExistence type="predicted"/>
<reference evidence="3" key="1">
    <citation type="submission" date="2021-06" db="EMBL/GenBank/DDBJ databases">
        <title>Elioraea tepida, sp. nov., a moderately thermophilic aerobic anoxygenic phototrophic bacterium isolated from an alkaline siliceous hot spring mat community in Yellowstone National Park, WY, USA.</title>
        <authorList>
            <person name="Saini M.K."/>
            <person name="Yoshida S."/>
            <person name="Sebastian A."/>
            <person name="Hirose S."/>
            <person name="Hara E."/>
            <person name="Tamaki H."/>
            <person name="Soulier N.T."/>
            <person name="Albert I."/>
            <person name="Hanada S."/>
            <person name="Bryant D.A."/>
            <person name="Tank M."/>
        </authorList>
    </citation>
    <scope>NUCLEOTIDE SEQUENCE</scope>
    <source>
        <strain evidence="3">MS-P2</strain>
    </source>
</reference>
<evidence type="ECO:0000256" key="1">
    <source>
        <dbReference type="SAM" id="MobiDB-lite"/>
    </source>
</evidence>
<name>A0A975U3C9_9PROT</name>
<feature type="signal peptide" evidence="2">
    <location>
        <begin position="1"/>
        <end position="21"/>
    </location>
</feature>
<dbReference type="AlphaFoldDB" id="A0A975U3C9"/>
<evidence type="ECO:0000256" key="2">
    <source>
        <dbReference type="SAM" id="SignalP"/>
    </source>
</evidence>
<dbReference type="EMBL" id="CP076448">
    <property type="protein sequence ID" value="QXM25530.1"/>
    <property type="molecule type" value="Genomic_DNA"/>
</dbReference>
<keyword evidence="2" id="KW-0732">Signal</keyword>